<dbReference type="GO" id="GO:0004722">
    <property type="term" value="F:protein serine/threonine phosphatase activity"/>
    <property type="evidence" value="ECO:0007669"/>
    <property type="project" value="UniProtKB-EC"/>
</dbReference>
<evidence type="ECO:0000259" key="11">
    <source>
        <dbReference type="PROSITE" id="PS51746"/>
    </source>
</evidence>
<feature type="compositionally biased region" description="Polar residues" evidence="10">
    <location>
        <begin position="126"/>
        <end position="140"/>
    </location>
</feature>
<dbReference type="SUPFAM" id="SSF81606">
    <property type="entry name" value="PP2C-like"/>
    <property type="match status" value="1"/>
</dbReference>
<keyword evidence="7 9" id="KW-0904">Protein phosphatase</keyword>
<protein>
    <recommendedName>
        <fullName evidence="3">protein-serine/threonine phosphatase</fullName>
        <ecNumber evidence="3">3.1.3.16</ecNumber>
    </recommendedName>
</protein>
<evidence type="ECO:0000256" key="6">
    <source>
        <dbReference type="ARBA" id="ARBA00022842"/>
    </source>
</evidence>
<keyword evidence="8" id="KW-0464">Manganese</keyword>
<name>A0A0D6QU08_ARACU</name>
<dbReference type="InterPro" id="IPR015655">
    <property type="entry name" value="PP2C"/>
</dbReference>
<dbReference type="PROSITE" id="PS51746">
    <property type="entry name" value="PPM_2"/>
    <property type="match status" value="1"/>
</dbReference>
<evidence type="ECO:0000256" key="1">
    <source>
        <dbReference type="ARBA" id="ARBA00001936"/>
    </source>
</evidence>
<dbReference type="CDD" id="cd00143">
    <property type="entry name" value="PP2Cc"/>
    <property type="match status" value="1"/>
</dbReference>
<evidence type="ECO:0000256" key="3">
    <source>
        <dbReference type="ARBA" id="ARBA00013081"/>
    </source>
</evidence>
<comment type="cofactor">
    <cofactor evidence="1">
        <name>Mn(2+)</name>
        <dbReference type="ChEBI" id="CHEBI:29035"/>
    </cofactor>
</comment>
<dbReference type="InterPro" id="IPR036457">
    <property type="entry name" value="PPM-type-like_dom_sf"/>
</dbReference>
<dbReference type="PANTHER" id="PTHR47992">
    <property type="entry name" value="PROTEIN PHOSPHATASE"/>
    <property type="match status" value="1"/>
</dbReference>
<comment type="similarity">
    <text evidence="9">Belongs to the PP2C family.</text>
</comment>
<keyword evidence="4" id="KW-0479">Metal-binding</keyword>
<dbReference type="PROSITE" id="PS01032">
    <property type="entry name" value="PPM_1"/>
    <property type="match status" value="1"/>
</dbReference>
<feature type="region of interest" description="Disordered" evidence="10">
    <location>
        <begin position="1"/>
        <end position="38"/>
    </location>
</feature>
<keyword evidence="6" id="KW-0460">Magnesium</keyword>
<reference evidence="12" key="1">
    <citation type="submission" date="2015-03" db="EMBL/GenBank/DDBJ databases">
        <title>A transcriptome of Araucaria cunninghamii, an australian fine timber species.</title>
        <authorList>
            <person name="Jing Yi C.J.Y."/>
            <person name="Yin San L.Y.S."/>
            <person name="Abdul Karim S.S."/>
            <person name="Wan Azmi N.N."/>
            <person name="Hercus R.R."/>
            <person name="Croft L.L."/>
        </authorList>
    </citation>
    <scope>NUCLEOTIDE SEQUENCE</scope>
    <source>
        <strain evidence="12">MI0301</strain>
        <tissue evidence="12">Leaf</tissue>
    </source>
</reference>
<accession>A0A0D6QU08</accession>
<comment type="cofactor">
    <cofactor evidence="2">
        <name>Mg(2+)</name>
        <dbReference type="ChEBI" id="CHEBI:18420"/>
    </cofactor>
</comment>
<proteinExistence type="inferred from homology"/>
<feature type="compositionally biased region" description="Acidic residues" evidence="10">
    <location>
        <begin position="145"/>
        <end position="160"/>
    </location>
</feature>
<dbReference type="EMBL" id="GCKF01041618">
    <property type="protein sequence ID" value="JAG95067.1"/>
    <property type="molecule type" value="Transcribed_RNA"/>
</dbReference>
<dbReference type="FunFam" id="3.60.40.10:FF:000041">
    <property type="entry name" value="Protein phosphatase 2C 51"/>
    <property type="match status" value="1"/>
</dbReference>
<feature type="compositionally biased region" description="Polar residues" evidence="10">
    <location>
        <begin position="161"/>
        <end position="182"/>
    </location>
</feature>
<dbReference type="SMART" id="SM00332">
    <property type="entry name" value="PP2Cc"/>
    <property type="match status" value="1"/>
</dbReference>
<dbReference type="Gene3D" id="3.60.40.10">
    <property type="entry name" value="PPM-type phosphatase domain"/>
    <property type="match status" value="1"/>
</dbReference>
<dbReference type="EC" id="3.1.3.16" evidence="3"/>
<dbReference type="Pfam" id="PF00481">
    <property type="entry name" value="PP2C"/>
    <property type="match status" value="1"/>
</dbReference>
<organism evidence="12">
    <name type="scientific">Araucaria cunninghamii</name>
    <name type="common">Hoop pine</name>
    <name type="synonym">Moreton Bay pine</name>
    <dbReference type="NCBI Taxonomy" id="56994"/>
    <lineage>
        <taxon>Eukaryota</taxon>
        <taxon>Viridiplantae</taxon>
        <taxon>Streptophyta</taxon>
        <taxon>Embryophyta</taxon>
        <taxon>Tracheophyta</taxon>
        <taxon>Spermatophyta</taxon>
        <taxon>Pinopsida</taxon>
        <taxon>Pinidae</taxon>
        <taxon>Conifers II</taxon>
        <taxon>Araucariales</taxon>
        <taxon>Araucariaceae</taxon>
        <taxon>Araucaria</taxon>
    </lineage>
</organism>
<evidence type="ECO:0000256" key="5">
    <source>
        <dbReference type="ARBA" id="ARBA00022801"/>
    </source>
</evidence>
<dbReference type="InterPro" id="IPR001932">
    <property type="entry name" value="PPM-type_phosphatase-like_dom"/>
</dbReference>
<sequence>MDEMTASAKRVSMDGELKVKSEGNDQQQSQQRGYAEARRRRMEIRHLRAMANSGSLVEPVSKRSRTCYGDVKPSSSIHVLGITTFSSSFQTVVGNHHCYDGDDVEGEGESIPLIRNDNTFEPRISPSLQQDLTSQGNGLPTNRAEDDDEKEEKDKEEEENFSSTLDAHTSTLLNISTATSPDFGSDESSGELCSSATGNNCNSEPNGFLSENHVAESPLWCESAANPLASPQEGSSVTGSVDQELVSSLEMQSGQSDHEAIVSTVADSLTIAATLLVPPVGGGNGCGANTRCVAYNRVLPWGSVSIRGMRAEMEDAMAVVPEFLSAPCGTVGGCLAGGSKRSNEISALHFFGVYDGHGGPQAANFCRDRLHHALVEEFQVTMKSANVTADGGREKSWQGKWEKILGDCFLKLDAEVGGVYFRRDNDGQVVVAECVGDPVVPETVGTTAVVAVVGSCQIIVSNCGDSRAVLSRGGRAIPLSVDHKPDREDELARIEAAGGKVINWKGHRIFGVLAMSRAIGDRYLKPSVIPDPEVTFTQRTEDDECLILASDGLWDVLSNEEVCRVARRRLARGHNSGSSSSNVMYPPAQAAAEYLSRLALERNSSDNITVVVVDLKGRRRHERRN</sequence>
<dbReference type="AlphaFoldDB" id="A0A0D6QU08"/>
<dbReference type="GO" id="GO:0046872">
    <property type="term" value="F:metal ion binding"/>
    <property type="evidence" value="ECO:0007669"/>
    <property type="project" value="UniProtKB-KW"/>
</dbReference>
<feature type="compositionally biased region" description="Basic and acidic residues" evidence="10">
    <location>
        <begin position="11"/>
        <end position="23"/>
    </location>
</feature>
<evidence type="ECO:0000256" key="8">
    <source>
        <dbReference type="ARBA" id="ARBA00023211"/>
    </source>
</evidence>
<evidence type="ECO:0000313" key="12">
    <source>
        <dbReference type="EMBL" id="JAG95067.1"/>
    </source>
</evidence>
<feature type="domain" description="PPM-type phosphatase" evidence="11">
    <location>
        <begin position="300"/>
        <end position="615"/>
    </location>
</feature>
<evidence type="ECO:0000256" key="4">
    <source>
        <dbReference type="ARBA" id="ARBA00022723"/>
    </source>
</evidence>
<keyword evidence="5 9" id="KW-0378">Hydrolase</keyword>
<evidence type="ECO:0000256" key="2">
    <source>
        <dbReference type="ARBA" id="ARBA00001946"/>
    </source>
</evidence>
<dbReference type="InterPro" id="IPR000222">
    <property type="entry name" value="PP2C_BS"/>
</dbReference>
<evidence type="ECO:0000256" key="7">
    <source>
        <dbReference type="ARBA" id="ARBA00022912"/>
    </source>
</evidence>
<evidence type="ECO:0000256" key="9">
    <source>
        <dbReference type="RuleBase" id="RU003465"/>
    </source>
</evidence>
<evidence type="ECO:0000256" key="10">
    <source>
        <dbReference type="SAM" id="MobiDB-lite"/>
    </source>
</evidence>
<feature type="region of interest" description="Disordered" evidence="10">
    <location>
        <begin position="117"/>
        <end position="197"/>
    </location>
</feature>